<sequence>MKRVVTGKLVKNIFITGILSTAIISIAGTSITPKAVKTPAVHSTIANNNALLYEDLKLDSLGLTRDAYNYAMAGMEKLEREGKLTNTDIVSIIDFSLPSTKKRLFVIDLKNGKVLFNTLVSHGRNSGTDMATNFSNAPESFKSSLGFYVTGQTYRGEHGYSLRLEGAEEGINDNAMSRGIVMHSAAYVTEKLAKLQGYIGRSLGCPAVPEKLHRKIIEQIRNGTCLFLYSPDKYYLAHSKMLQQDTLMARDVLQADTTIV</sequence>
<comment type="caution">
    <text evidence="2">The sequence shown here is derived from an EMBL/GenBank/DDBJ whole genome shotgun (WGS) entry which is preliminary data.</text>
</comment>
<keyword evidence="3" id="KW-1185">Reference proteome</keyword>
<feature type="transmembrane region" description="Helical" evidence="1">
    <location>
        <begin position="12"/>
        <end position="31"/>
    </location>
</feature>
<dbReference type="PANTHER" id="PTHR38477">
    <property type="entry name" value="HYPOTHETICAL EXPORTED PROTEIN"/>
    <property type="match status" value="1"/>
</dbReference>
<dbReference type="InterPro" id="IPR032676">
    <property type="entry name" value="YkuD_2"/>
</dbReference>
<dbReference type="RefSeq" id="WP_157308586.1">
    <property type="nucleotide sequence ID" value="NZ_WRXN01000012.1"/>
</dbReference>
<evidence type="ECO:0000313" key="3">
    <source>
        <dbReference type="Proteomes" id="UP000461730"/>
    </source>
</evidence>
<dbReference type="PANTHER" id="PTHR38477:SF1">
    <property type="entry name" value="MUREIN L,D-TRANSPEPTIDASE CATALYTIC DOMAIN FAMILY PROTEIN"/>
    <property type="match status" value="1"/>
</dbReference>
<dbReference type="Proteomes" id="UP000461730">
    <property type="component" value="Unassembled WGS sequence"/>
</dbReference>
<accession>A0A7K1UA17</accession>
<evidence type="ECO:0000256" key="1">
    <source>
        <dbReference type="SAM" id="Phobius"/>
    </source>
</evidence>
<keyword evidence="1" id="KW-0472">Membrane</keyword>
<name>A0A7K1UA17_9BACT</name>
<protein>
    <recommendedName>
        <fullName evidence="4">L,D-transpeptidase catalytic domain</fullName>
    </recommendedName>
</protein>
<dbReference type="EMBL" id="WRXN01000012">
    <property type="protein sequence ID" value="MVT11156.1"/>
    <property type="molecule type" value="Genomic_DNA"/>
</dbReference>
<organism evidence="2 3">
    <name type="scientific">Chitinophaga tropicalis</name>
    <dbReference type="NCBI Taxonomy" id="2683588"/>
    <lineage>
        <taxon>Bacteria</taxon>
        <taxon>Pseudomonadati</taxon>
        <taxon>Bacteroidota</taxon>
        <taxon>Chitinophagia</taxon>
        <taxon>Chitinophagales</taxon>
        <taxon>Chitinophagaceae</taxon>
        <taxon>Chitinophaga</taxon>
    </lineage>
</organism>
<proteinExistence type="predicted"/>
<keyword evidence="1" id="KW-0812">Transmembrane</keyword>
<dbReference type="AlphaFoldDB" id="A0A7K1UA17"/>
<evidence type="ECO:0000313" key="2">
    <source>
        <dbReference type="EMBL" id="MVT11156.1"/>
    </source>
</evidence>
<gene>
    <name evidence="2" type="ORF">GO493_23005</name>
</gene>
<evidence type="ECO:0008006" key="4">
    <source>
        <dbReference type="Google" id="ProtNLM"/>
    </source>
</evidence>
<reference evidence="2 3" key="1">
    <citation type="submission" date="2019-12" db="EMBL/GenBank/DDBJ databases">
        <title>Chitinophaga sp. strain ysch24 (GDMCC 1.1355), whole genome shotgun sequence.</title>
        <authorList>
            <person name="Zhang X."/>
        </authorList>
    </citation>
    <scope>NUCLEOTIDE SEQUENCE [LARGE SCALE GENOMIC DNA]</scope>
    <source>
        <strain evidence="3">ysch24</strain>
    </source>
</reference>
<dbReference type="Pfam" id="PF13645">
    <property type="entry name" value="YkuD_2"/>
    <property type="match status" value="1"/>
</dbReference>
<keyword evidence="1" id="KW-1133">Transmembrane helix</keyword>